<evidence type="ECO:0000313" key="8">
    <source>
        <dbReference type="Proteomes" id="UP000824055"/>
    </source>
</evidence>
<evidence type="ECO:0000256" key="3">
    <source>
        <dbReference type="ARBA" id="ARBA00022729"/>
    </source>
</evidence>
<feature type="domain" description="Bacterial surface antigen (D15)" evidence="6">
    <location>
        <begin position="421"/>
        <end position="719"/>
    </location>
</feature>
<dbReference type="EMBL" id="DXBE01000020">
    <property type="protein sequence ID" value="HIZ68621.1"/>
    <property type="molecule type" value="Genomic_DNA"/>
</dbReference>
<sequence>MLLAACSTTKFVPEREYLLEEVKIMSDDSDLDASQLEPYIRQKANSTWFSFLKIPLGAYSLSGKDSTKWINRTLKKLGEKPVIYDSLQAKQTCEVLTSALRNMGYLNAKVDLNTRIKGKKLTAIYTLHPGTPYYIGSVKYDIQDENIRQLMRAEMDTTQGLRPGMPFTMSSLDQERVRITDFLNNRGYMRFHKAYIHYSADTIRGQKDIAVTLHLRKYQPSKDAELTEHPQYTIRDITYAGGDSTGLHLRESVLRDVTALRPGHLYSEADLQRTYNNFGRLQAVRYTNIQLKEVPDTNQVDCHIQITNNKPSMISFQPEGTNTAGDLGAAASLTYTNRNLFKGSEQFSLELRGAFEAITGLEGYQDQDYQEYSVETKLVFPRFLAPFLSRSFRRRQTANTEYTLSWNMQNRPEFHRRVFTAAWRYRWSEPKHHLSYRFDLLDLNYVYMPWISTTFREDYLDDVDNRNAILRYNYEDLFIMKLGFGITYNTGINILRLNAETSGNLLSALSPVFDFSKNDQGQRTLFNIAYAQYARFDVDYTHYFRFSERNALVFHGALGIAYPYGNSDVLPFEKRYFTGGANSMRGWGVRELGPGSFRGTDGRIDFINQTGDLKLDFSLEYRAPLFWKFDGAVFVDAGNIWTLRAYEEQPGGQFRFDTFYKQIAVAYGLGLRLNFSYFILRFDMGMKAINPAYTTQQEHYAIFHPDFSRDFSFHFAVGLPF</sequence>
<dbReference type="InterPro" id="IPR039910">
    <property type="entry name" value="D15-like"/>
</dbReference>
<evidence type="ECO:0000256" key="1">
    <source>
        <dbReference type="ARBA" id="ARBA00004370"/>
    </source>
</evidence>
<name>A0A9D2FXT6_9BACT</name>
<dbReference type="PANTHER" id="PTHR12815:SF47">
    <property type="entry name" value="TRANSLOCATION AND ASSEMBLY MODULE SUBUNIT TAMA"/>
    <property type="match status" value="1"/>
</dbReference>
<reference evidence="7" key="1">
    <citation type="journal article" date="2021" name="PeerJ">
        <title>Extensive microbial diversity within the chicken gut microbiome revealed by metagenomics and culture.</title>
        <authorList>
            <person name="Gilroy R."/>
            <person name="Ravi A."/>
            <person name="Getino M."/>
            <person name="Pursley I."/>
            <person name="Horton D.L."/>
            <person name="Alikhan N.F."/>
            <person name="Baker D."/>
            <person name="Gharbi K."/>
            <person name="Hall N."/>
            <person name="Watson M."/>
            <person name="Adriaenssens E.M."/>
            <person name="Foster-Nyarko E."/>
            <person name="Jarju S."/>
            <person name="Secka A."/>
            <person name="Antonio M."/>
            <person name="Oren A."/>
            <person name="Chaudhuri R.R."/>
            <person name="La Ragione R."/>
            <person name="Hildebrand F."/>
            <person name="Pallen M.J."/>
        </authorList>
    </citation>
    <scope>NUCLEOTIDE SEQUENCE</scope>
    <source>
        <strain evidence="7">ChiHecec3B27-8219</strain>
    </source>
</reference>
<gene>
    <name evidence="7" type="ORF">H9966_01860</name>
</gene>
<organism evidence="7 8">
    <name type="scientific">Candidatus Prevotella avicola</name>
    <dbReference type="NCBI Taxonomy" id="2838738"/>
    <lineage>
        <taxon>Bacteria</taxon>
        <taxon>Pseudomonadati</taxon>
        <taxon>Bacteroidota</taxon>
        <taxon>Bacteroidia</taxon>
        <taxon>Bacteroidales</taxon>
        <taxon>Prevotellaceae</taxon>
        <taxon>Prevotella</taxon>
    </lineage>
</organism>
<keyword evidence="5" id="KW-0998">Cell outer membrane</keyword>
<dbReference type="GO" id="GO:0019867">
    <property type="term" value="C:outer membrane"/>
    <property type="evidence" value="ECO:0007669"/>
    <property type="project" value="InterPro"/>
</dbReference>
<evidence type="ECO:0000256" key="2">
    <source>
        <dbReference type="ARBA" id="ARBA00022692"/>
    </source>
</evidence>
<dbReference type="Gene3D" id="2.40.160.50">
    <property type="entry name" value="membrane protein fhac: a member of the omp85/tpsb transporter family"/>
    <property type="match status" value="1"/>
</dbReference>
<dbReference type="Pfam" id="PF01103">
    <property type="entry name" value="Omp85"/>
    <property type="match status" value="1"/>
</dbReference>
<protein>
    <submittedName>
        <fullName evidence="7">BamA/TamA family outer membrane protein</fullName>
    </submittedName>
</protein>
<dbReference type="PANTHER" id="PTHR12815">
    <property type="entry name" value="SORTING AND ASSEMBLY MACHINERY SAMM50 PROTEIN FAMILY MEMBER"/>
    <property type="match status" value="1"/>
</dbReference>
<dbReference type="AlphaFoldDB" id="A0A9D2FXT6"/>
<dbReference type="InterPro" id="IPR000184">
    <property type="entry name" value="Bac_surfAg_D15"/>
</dbReference>
<keyword evidence="2" id="KW-0812">Transmembrane</keyword>
<reference evidence="7" key="2">
    <citation type="submission" date="2021-04" db="EMBL/GenBank/DDBJ databases">
        <authorList>
            <person name="Gilroy R."/>
        </authorList>
    </citation>
    <scope>NUCLEOTIDE SEQUENCE</scope>
    <source>
        <strain evidence="7">ChiHecec3B27-8219</strain>
    </source>
</reference>
<evidence type="ECO:0000256" key="5">
    <source>
        <dbReference type="ARBA" id="ARBA00023237"/>
    </source>
</evidence>
<evidence type="ECO:0000313" key="7">
    <source>
        <dbReference type="EMBL" id="HIZ68621.1"/>
    </source>
</evidence>
<comment type="subcellular location">
    <subcellularLocation>
        <location evidence="1">Membrane</location>
    </subcellularLocation>
</comment>
<keyword evidence="4" id="KW-0472">Membrane</keyword>
<keyword evidence="3" id="KW-0732">Signal</keyword>
<proteinExistence type="predicted"/>
<evidence type="ECO:0000259" key="6">
    <source>
        <dbReference type="Pfam" id="PF01103"/>
    </source>
</evidence>
<accession>A0A9D2FXT6</accession>
<comment type="caution">
    <text evidence="7">The sequence shown here is derived from an EMBL/GenBank/DDBJ whole genome shotgun (WGS) entry which is preliminary data.</text>
</comment>
<evidence type="ECO:0000256" key="4">
    <source>
        <dbReference type="ARBA" id="ARBA00023136"/>
    </source>
</evidence>
<dbReference type="Proteomes" id="UP000824055">
    <property type="component" value="Unassembled WGS sequence"/>
</dbReference>
<dbReference type="Gene3D" id="3.10.20.310">
    <property type="entry name" value="membrane protein fhac"/>
    <property type="match status" value="1"/>
</dbReference>